<evidence type="ECO:0000256" key="7">
    <source>
        <dbReference type="ARBA" id="ARBA00014165"/>
    </source>
</evidence>
<proteinExistence type="inferred from homology"/>
<keyword evidence="8" id="KW-0106">Calcium</keyword>
<comment type="cofactor">
    <cofactor evidence="2">
        <name>Ca(2+)</name>
        <dbReference type="ChEBI" id="CHEBI:29108"/>
    </cofactor>
</comment>
<evidence type="ECO:0000313" key="15">
    <source>
        <dbReference type="Proteomes" id="UP000184543"/>
    </source>
</evidence>
<dbReference type="Proteomes" id="UP000184543">
    <property type="component" value="Unassembled WGS sequence"/>
</dbReference>
<dbReference type="InterPro" id="IPR014718">
    <property type="entry name" value="GH-type_carb-bd"/>
</dbReference>
<feature type="binding site" evidence="13">
    <location>
        <begin position="184"/>
        <end position="186"/>
    </location>
    <ligand>
        <name>beta-D-galactose</name>
        <dbReference type="ChEBI" id="CHEBI:27667"/>
    </ligand>
</feature>
<name>A0A1M6GFN9_9FLAO</name>
<evidence type="ECO:0000256" key="8">
    <source>
        <dbReference type="ARBA" id="ARBA00022837"/>
    </source>
</evidence>
<dbReference type="Gene3D" id="2.70.98.10">
    <property type="match status" value="1"/>
</dbReference>
<evidence type="ECO:0000256" key="4">
    <source>
        <dbReference type="ARBA" id="ARBA00006206"/>
    </source>
</evidence>
<evidence type="ECO:0000256" key="3">
    <source>
        <dbReference type="ARBA" id="ARBA00005028"/>
    </source>
</evidence>
<dbReference type="InterPro" id="IPR018052">
    <property type="entry name" value="Ald1_epimerase_CS"/>
</dbReference>
<evidence type="ECO:0000256" key="11">
    <source>
        <dbReference type="PIRNR" id="PIRNR005096"/>
    </source>
</evidence>
<dbReference type="InterPro" id="IPR008183">
    <property type="entry name" value="Aldose_1/G6P_1-epimerase"/>
</dbReference>
<evidence type="ECO:0000256" key="6">
    <source>
        <dbReference type="ARBA" id="ARBA00013185"/>
    </source>
</evidence>
<dbReference type="Pfam" id="PF01263">
    <property type="entry name" value="Aldose_epim"/>
    <property type="match status" value="1"/>
</dbReference>
<evidence type="ECO:0000256" key="10">
    <source>
        <dbReference type="ARBA" id="ARBA00023277"/>
    </source>
</evidence>
<dbReference type="InterPro" id="IPR015443">
    <property type="entry name" value="Aldose_1-epimerase"/>
</dbReference>
<feature type="active site" description="Proton acceptor" evidence="12">
    <location>
        <position position="314"/>
    </location>
</feature>
<comment type="subunit">
    <text evidence="5">Monomer.</text>
</comment>
<keyword evidence="10 11" id="KW-0119">Carbohydrate metabolism</keyword>
<dbReference type="AlphaFoldDB" id="A0A1M6GFN9"/>
<gene>
    <name evidence="14" type="ORF">SAMN04488513_102802</name>
</gene>
<dbReference type="PANTHER" id="PTHR10091">
    <property type="entry name" value="ALDOSE-1-EPIMERASE"/>
    <property type="match status" value="1"/>
</dbReference>
<evidence type="ECO:0000256" key="2">
    <source>
        <dbReference type="ARBA" id="ARBA00001913"/>
    </source>
</evidence>
<evidence type="ECO:0000256" key="13">
    <source>
        <dbReference type="PIRSR" id="PIRSR005096-3"/>
    </source>
</evidence>
<evidence type="ECO:0000256" key="1">
    <source>
        <dbReference type="ARBA" id="ARBA00001614"/>
    </source>
</evidence>
<dbReference type="GO" id="GO:0030246">
    <property type="term" value="F:carbohydrate binding"/>
    <property type="evidence" value="ECO:0007669"/>
    <property type="project" value="InterPro"/>
</dbReference>
<comment type="pathway">
    <text evidence="3 11">Carbohydrate metabolism; hexose metabolism.</text>
</comment>
<dbReference type="EC" id="5.1.3.3" evidence="6 11"/>
<dbReference type="PIRSF" id="PIRSF005096">
    <property type="entry name" value="GALM"/>
    <property type="match status" value="1"/>
</dbReference>
<keyword evidence="9 11" id="KW-0413">Isomerase</keyword>
<dbReference type="InterPro" id="IPR047215">
    <property type="entry name" value="Galactose_mutarotase-like"/>
</dbReference>
<reference evidence="15" key="1">
    <citation type="submission" date="2016-11" db="EMBL/GenBank/DDBJ databases">
        <authorList>
            <person name="Varghese N."/>
            <person name="Submissions S."/>
        </authorList>
    </citation>
    <scope>NUCLEOTIDE SEQUENCE [LARGE SCALE GENOMIC DNA]</scope>
    <source>
        <strain evidence="15">DSM 19858</strain>
    </source>
</reference>
<evidence type="ECO:0000313" key="14">
    <source>
        <dbReference type="EMBL" id="SHJ08775.1"/>
    </source>
</evidence>
<evidence type="ECO:0000256" key="9">
    <source>
        <dbReference type="ARBA" id="ARBA00023235"/>
    </source>
</evidence>
<dbReference type="OrthoDB" id="9779408at2"/>
<organism evidence="14 15">
    <name type="scientific">Pseudozobellia thermophila</name>
    <dbReference type="NCBI Taxonomy" id="192903"/>
    <lineage>
        <taxon>Bacteria</taxon>
        <taxon>Pseudomonadati</taxon>
        <taxon>Bacteroidota</taxon>
        <taxon>Flavobacteriia</taxon>
        <taxon>Flavobacteriales</taxon>
        <taxon>Flavobacteriaceae</taxon>
        <taxon>Pseudozobellia</taxon>
    </lineage>
</organism>
<feature type="active site" description="Proton donor" evidence="12">
    <location>
        <position position="184"/>
    </location>
</feature>
<protein>
    <recommendedName>
        <fullName evidence="7 11">Aldose 1-epimerase</fullName>
        <ecNumber evidence="6 11">5.1.3.3</ecNumber>
    </recommendedName>
</protein>
<dbReference type="GO" id="GO:0033499">
    <property type="term" value="P:galactose catabolic process via UDP-galactose, Leloir pathway"/>
    <property type="evidence" value="ECO:0007669"/>
    <property type="project" value="TreeGrafter"/>
</dbReference>
<dbReference type="PANTHER" id="PTHR10091:SF0">
    <property type="entry name" value="GALACTOSE MUTAROTASE"/>
    <property type="match status" value="1"/>
</dbReference>
<dbReference type="RefSeq" id="WP_072992160.1">
    <property type="nucleotide sequence ID" value="NZ_FQYU01000002.1"/>
</dbReference>
<evidence type="ECO:0000256" key="12">
    <source>
        <dbReference type="PIRSR" id="PIRSR005096-1"/>
    </source>
</evidence>
<evidence type="ECO:0000256" key="5">
    <source>
        <dbReference type="ARBA" id="ARBA00011245"/>
    </source>
</evidence>
<accession>A0A1M6GFN9</accession>
<dbReference type="CDD" id="cd09019">
    <property type="entry name" value="galactose_mutarotase_like"/>
    <property type="match status" value="1"/>
</dbReference>
<dbReference type="UniPathway" id="UPA00242"/>
<keyword evidence="15" id="KW-1185">Reference proteome</keyword>
<comment type="catalytic activity">
    <reaction evidence="1 11">
        <text>alpha-D-glucose = beta-D-glucose</text>
        <dbReference type="Rhea" id="RHEA:10264"/>
        <dbReference type="ChEBI" id="CHEBI:15903"/>
        <dbReference type="ChEBI" id="CHEBI:17925"/>
        <dbReference type="EC" id="5.1.3.3"/>
    </reaction>
</comment>
<dbReference type="NCBIfam" id="NF008277">
    <property type="entry name" value="PRK11055.1"/>
    <property type="match status" value="1"/>
</dbReference>
<dbReference type="EMBL" id="FQYU01000002">
    <property type="protein sequence ID" value="SHJ08775.1"/>
    <property type="molecule type" value="Genomic_DNA"/>
</dbReference>
<dbReference type="SUPFAM" id="SSF74650">
    <property type="entry name" value="Galactose mutarotase-like"/>
    <property type="match status" value="1"/>
</dbReference>
<dbReference type="GO" id="GO:0004034">
    <property type="term" value="F:aldose 1-epimerase activity"/>
    <property type="evidence" value="ECO:0007669"/>
    <property type="project" value="UniProtKB-EC"/>
</dbReference>
<sequence>MRAYQTDFGLLDDQPVHAFTLENDKGMTVTVLNYGATVQSIRIPVGEGKPLEITCGFDSFETYFSREYTENAPYFGGTIGRYTSQIKDARFYLNDTLYQLAPNCGANNLHGGTKGFDKRLWKAKMGEGENSAYVQMKLKSGHLEEGFPGNVDVQVTFSLNNANRLTIDYWAKSDQETPFSMTNHAYFNLNGFEDTVEEHWVQIDSDKKQVWDSSGAATGEIVSLDGSPEDLRHEKRIGDVHKAMGDGFEHYYLFDHTMGELKEVASLRSPLTGISMKVATTEPGMLFYTGKYTSDELRRESGLPYGKYRGFCCETHRWPNGPNLKDAPKSFLKADEEFTSTTTFSFDW</sequence>
<dbReference type="PROSITE" id="PS00545">
    <property type="entry name" value="ALDOSE_1_EPIMERASE"/>
    <property type="match status" value="1"/>
</dbReference>
<dbReference type="GO" id="GO:0006006">
    <property type="term" value="P:glucose metabolic process"/>
    <property type="evidence" value="ECO:0007669"/>
    <property type="project" value="TreeGrafter"/>
</dbReference>
<comment type="similarity">
    <text evidence="4 11">Belongs to the aldose epimerase family.</text>
</comment>
<dbReference type="InterPro" id="IPR011013">
    <property type="entry name" value="Gal_mutarotase_sf_dom"/>
</dbReference>
<dbReference type="STRING" id="192903.SAMN04488513_102802"/>
<dbReference type="GO" id="GO:0005737">
    <property type="term" value="C:cytoplasm"/>
    <property type="evidence" value="ECO:0007669"/>
    <property type="project" value="TreeGrafter"/>
</dbReference>